<dbReference type="AlphaFoldDB" id="A0A318K8T1"/>
<evidence type="ECO:0000313" key="2">
    <source>
        <dbReference type="Proteomes" id="UP000247569"/>
    </source>
</evidence>
<dbReference type="RefSeq" id="WP_040730681.1">
    <property type="nucleotide sequence ID" value="NZ_QJKF01000003.1"/>
</dbReference>
<protein>
    <recommendedName>
        <fullName evidence="3">Excisionase family DNA binding protein</fullName>
    </recommendedName>
</protein>
<evidence type="ECO:0008006" key="3">
    <source>
        <dbReference type="Google" id="ProtNLM"/>
    </source>
</evidence>
<comment type="caution">
    <text evidence="1">The sequence shown here is derived from an EMBL/GenBank/DDBJ whole genome shotgun (WGS) entry which is preliminary data.</text>
</comment>
<sequence length="103" mass="11529">MSEQLIDIAALKQLIRDVAMPGGADTQVLKQLIRETLAEMSVDTRPYSYNTKTAMAATGLAKWKLMELIRDDRLAVRQEGKKLIIDGDSLRRYIDSLPPRGLA</sequence>
<keyword evidence="2" id="KW-1185">Reference proteome</keyword>
<proteinExistence type="predicted"/>
<reference evidence="1 2" key="1">
    <citation type="submission" date="2018-05" db="EMBL/GenBank/DDBJ databases">
        <title>Genomic Encyclopedia of Type Strains, Phase IV (KMG-IV): sequencing the most valuable type-strain genomes for metagenomic binning, comparative biology and taxonomic classification.</title>
        <authorList>
            <person name="Goeker M."/>
        </authorList>
    </citation>
    <scope>NUCLEOTIDE SEQUENCE [LARGE SCALE GENOMIC DNA]</scope>
    <source>
        <strain evidence="1 2">DSM 44704</strain>
    </source>
</reference>
<organism evidence="1 2">
    <name type="scientific">Nocardia tenerifensis</name>
    <dbReference type="NCBI Taxonomy" id="228006"/>
    <lineage>
        <taxon>Bacteria</taxon>
        <taxon>Bacillati</taxon>
        <taxon>Actinomycetota</taxon>
        <taxon>Actinomycetes</taxon>
        <taxon>Mycobacteriales</taxon>
        <taxon>Nocardiaceae</taxon>
        <taxon>Nocardia</taxon>
    </lineage>
</organism>
<gene>
    <name evidence="1" type="ORF">DFR70_103663</name>
</gene>
<evidence type="ECO:0000313" key="1">
    <source>
        <dbReference type="EMBL" id="PXX66908.1"/>
    </source>
</evidence>
<name>A0A318K8T1_9NOCA</name>
<dbReference type="Proteomes" id="UP000247569">
    <property type="component" value="Unassembled WGS sequence"/>
</dbReference>
<dbReference type="EMBL" id="QJKF01000003">
    <property type="protein sequence ID" value="PXX66908.1"/>
    <property type="molecule type" value="Genomic_DNA"/>
</dbReference>
<accession>A0A318K8T1</accession>